<dbReference type="SMART" id="SM00448">
    <property type="entry name" value="REC"/>
    <property type="match status" value="1"/>
</dbReference>
<sequence length="121" mass="13487">MFKILLAEDDKFNQSLVAKVTTDFGFDLDIAEDGQAAINKLIQNEYDLVLMDIEMPIMNGYETTTYIRSKMGAKSNIPIIVVSCKSDLSEAAKCMLLGANSYMSKPFNSNELLSEINTLFL</sequence>
<reference evidence="4 5" key="1">
    <citation type="submission" date="2019-07" db="EMBL/GenBank/DDBJ databases">
        <title>Whole genome shotgun sequence of Adhaeribacter aerolatus NBRC 106133.</title>
        <authorList>
            <person name="Hosoyama A."/>
            <person name="Uohara A."/>
            <person name="Ohji S."/>
            <person name="Ichikawa N."/>
        </authorList>
    </citation>
    <scope>NUCLEOTIDE SEQUENCE [LARGE SCALE GENOMIC DNA]</scope>
    <source>
        <strain evidence="4 5">NBRC 106133</strain>
    </source>
</reference>
<dbReference type="SUPFAM" id="SSF52172">
    <property type="entry name" value="CheY-like"/>
    <property type="match status" value="1"/>
</dbReference>
<dbReference type="InterPro" id="IPR011006">
    <property type="entry name" value="CheY-like_superfamily"/>
</dbReference>
<dbReference type="RefSeq" id="WP_146904529.1">
    <property type="nucleotide sequence ID" value="NZ_BJYS01000050.1"/>
</dbReference>
<dbReference type="EMBL" id="BJYS01000050">
    <property type="protein sequence ID" value="GEO07083.1"/>
    <property type="molecule type" value="Genomic_DNA"/>
</dbReference>
<dbReference type="AlphaFoldDB" id="A0A512B526"/>
<dbReference type="GO" id="GO:0000160">
    <property type="term" value="P:phosphorelay signal transduction system"/>
    <property type="evidence" value="ECO:0007669"/>
    <property type="project" value="InterPro"/>
</dbReference>
<evidence type="ECO:0000313" key="4">
    <source>
        <dbReference type="EMBL" id="GEO07083.1"/>
    </source>
</evidence>
<feature type="modified residue" description="4-aspartylphosphate" evidence="2">
    <location>
        <position position="52"/>
    </location>
</feature>
<protein>
    <recommendedName>
        <fullName evidence="3">Response regulatory domain-containing protein</fullName>
    </recommendedName>
</protein>
<dbReference type="Pfam" id="PF00072">
    <property type="entry name" value="Response_reg"/>
    <property type="match status" value="1"/>
</dbReference>
<dbReference type="Gene3D" id="3.40.50.2300">
    <property type="match status" value="1"/>
</dbReference>
<evidence type="ECO:0000259" key="3">
    <source>
        <dbReference type="PROSITE" id="PS50110"/>
    </source>
</evidence>
<dbReference type="Proteomes" id="UP000321532">
    <property type="component" value="Unassembled WGS sequence"/>
</dbReference>
<dbReference type="OrthoDB" id="9796457at2"/>
<gene>
    <name evidence="4" type="ORF">AAE02nite_47470</name>
</gene>
<name>A0A512B526_9BACT</name>
<dbReference type="PROSITE" id="PS50110">
    <property type="entry name" value="RESPONSE_REGULATORY"/>
    <property type="match status" value="1"/>
</dbReference>
<evidence type="ECO:0000313" key="5">
    <source>
        <dbReference type="Proteomes" id="UP000321532"/>
    </source>
</evidence>
<organism evidence="4 5">
    <name type="scientific">Adhaeribacter aerolatus</name>
    <dbReference type="NCBI Taxonomy" id="670289"/>
    <lineage>
        <taxon>Bacteria</taxon>
        <taxon>Pseudomonadati</taxon>
        <taxon>Bacteroidota</taxon>
        <taxon>Cytophagia</taxon>
        <taxon>Cytophagales</taxon>
        <taxon>Hymenobacteraceae</taxon>
        <taxon>Adhaeribacter</taxon>
    </lineage>
</organism>
<evidence type="ECO:0000256" key="2">
    <source>
        <dbReference type="PROSITE-ProRule" id="PRU00169"/>
    </source>
</evidence>
<keyword evidence="1 2" id="KW-0597">Phosphoprotein</keyword>
<accession>A0A512B526</accession>
<keyword evidence="5" id="KW-1185">Reference proteome</keyword>
<proteinExistence type="predicted"/>
<feature type="domain" description="Response regulatory" evidence="3">
    <location>
        <begin position="3"/>
        <end position="120"/>
    </location>
</feature>
<dbReference type="InterPro" id="IPR001789">
    <property type="entry name" value="Sig_transdc_resp-reg_receiver"/>
</dbReference>
<comment type="caution">
    <text evidence="4">The sequence shown here is derived from an EMBL/GenBank/DDBJ whole genome shotgun (WGS) entry which is preliminary data.</text>
</comment>
<dbReference type="PANTHER" id="PTHR43719:SF28">
    <property type="entry name" value="PEROXIDE STRESS-ACTIVATED HISTIDINE KINASE MAK1-RELATED"/>
    <property type="match status" value="1"/>
</dbReference>
<dbReference type="PANTHER" id="PTHR43719">
    <property type="entry name" value="TWO-COMPONENT HISTIDINE KINASE"/>
    <property type="match status" value="1"/>
</dbReference>
<dbReference type="CDD" id="cd17546">
    <property type="entry name" value="REC_hyHK_CKI1_RcsC-like"/>
    <property type="match status" value="1"/>
</dbReference>
<dbReference type="InterPro" id="IPR050956">
    <property type="entry name" value="2C_system_His_kinase"/>
</dbReference>
<evidence type="ECO:0000256" key="1">
    <source>
        <dbReference type="ARBA" id="ARBA00022553"/>
    </source>
</evidence>